<gene>
    <name evidence="4" type="ORF">ECPE_LOCUS9157</name>
</gene>
<evidence type="ECO:0000259" key="2">
    <source>
        <dbReference type="Pfam" id="PF18129"/>
    </source>
</evidence>
<feature type="compositionally biased region" description="Basic and acidic residues" evidence="1">
    <location>
        <begin position="327"/>
        <end position="341"/>
    </location>
</feature>
<dbReference type="Gene3D" id="2.30.30.750">
    <property type="match status" value="1"/>
</dbReference>
<sequence>MPSKLESMVLVIDRPTRLASFGPLENLARRMLGRPTSVRWPHSAIVMPVRLMTESEMWELEDFNISPILSTQPPPLRYRKLAQPTDCETGENNGNNTTNREVTWVRDRIEEREKHLSTRWAIVFNKDTKPDTELCQPVLLLSRKLDGWTIRRRPSSNGKNLFRLLPIFAESKAANGDQLCLTVPEPGSSWFRPSMRSDSGHASKKRSSVPALRTEPAHGLCDDLTLDLLDLSLEHDIPMPSFNHIMLSRNSCPAFNLSSLFHPGQVVISLALQTHGNTGEDASRLCSLPTTAMAAQLRLPYVAVARLTGTVLVTVSKCLENSTSEDPVDKTENTKRDDKPRNGKKSQQVWNVGFNLRRNKSRAQVLGWSRFCPVLSKWLFSKRTLALLNDYHKRYPKLWELVVNDCPPSSGPITVDMTSEELNSVVEFLEQSGCRNAQLATSSGRYVDDDHVKKLRDLLFPSTHAEGESKTNVDSEKLRLTHRFSPLDRAQWSSLPAVQCTPVSLFMVSARLFAYSDSSTAHFIPVNTTRNLYPSGELLLNDGGKVKFGSAVLKSFGLMDRVVFCKNGQTIPMGLFGTVIGIPSDGTERVEVMFDKEFDGATDIRGSGPCSAVVHSSLLIKLPVQSPMPSLNGKREPNLVSGTTVNVCSRADELKELNALFSLVINNPSDAVDFQQNQTDQTNSSAEISVVNNEKSPEPASDVKLNSDPFLCDITSSPPQPPLPPASWSSRSTPKVAKAKTNSKLKKNRMMMTPQSSEIPPNHRNATIPVVPDSISGPRWLPPHPAMSQPRSAGPYNTFPMRHPCLPYFGSNMSQPNNFNNINGAQFLPGPHNPAPYYAQPMPVYARMPVAQEWPSSGSRMQFFNRMPGIPPAPPQEMFTSPTYHPPRRAPMVPLQQGFYRDPYYELYYGQLRHQYRPPY</sequence>
<feature type="domain" description="Exoribonuclease Xrn1 D2/D3" evidence="3">
    <location>
        <begin position="346"/>
        <end position="455"/>
    </location>
</feature>
<evidence type="ECO:0000313" key="4">
    <source>
        <dbReference type="EMBL" id="VDP84887.1"/>
    </source>
</evidence>
<feature type="region of interest" description="Disordered" evidence="1">
    <location>
        <begin position="676"/>
        <end position="702"/>
    </location>
</feature>
<reference evidence="4 5" key="2">
    <citation type="submission" date="2018-11" db="EMBL/GenBank/DDBJ databases">
        <authorList>
            <consortium name="Pathogen Informatics"/>
        </authorList>
    </citation>
    <scope>NUCLEOTIDE SEQUENCE [LARGE SCALE GENOMIC DNA]</scope>
    <source>
        <strain evidence="4 5">Egypt</strain>
    </source>
</reference>
<evidence type="ECO:0000313" key="6">
    <source>
        <dbReference type="WBParaSite" id="ECPE_0000918501-mRNA-1"/>
    </source>
</evidence>
<dbReference type="InterPro" id="IPR041106">
    <property type="entry name" value="XRN1_D2_D3"/>
</dbReference>
<reference evidence="6" key="1">
    <citation type="submission" date="2016-06" db="UniProtKB">
        <authorList>
            <consortium name="WormBaseParasite"/>
        </authorList>
    </citation>
    <scope>IDENTIFICATION</scope>
</reference>
<evidence type="ECO:0000256" key="1">
    <source>
        <dbReference type="SAM" id="MobiDB-lite"/>
    </source>
</evidence>
<dbReference type="EMBL" id="UZAN01046995">
    <property type="protein sequence ID" value="VDP84887.1"/>
    <property type="molecule type" value="Genomic_DNA"/>
</dbReference>
<dbReference type="Proteomes" id="UP000272942">
    <property type="component" value="Unassembled WGS sequence"/>
</dbReference>
<proteinExistence type="predicted"/>
<dbReference type="AlphaFoldDB" id="A0A183AQC2"/>
<dbReference type="Pfam" id="PF18129">
    <property type="entry name" value="SH3_12"/>
    <property type="match status" value="1"/>
</dbReference>
<dbReference type="Pfam" id="PF18334">
    <property type="entry name" value="XRN1_D2_D3"/>
    <property type="match status" value="1"/>
</dbReference>
<protein>
    <submittedName>
        <fullName evidence="6">SH3_12 domain-containing protein</fullName>
    </submittedName>
</protein>
<keyword evidence="5" id="KW-1185">Reference proteome</keyword>
<dbReference type="InterPro" id="IPR047007">
    <property type="entry name" value="XRN1_D1_sf"/>
</dbReference>
<dbReference type="InterPro" id="IPR041385">
    <property type="entry name" value="SH3_12"/>
</dbReference>
<feature type="domain" description="5'-3' exoribonuclease 1 SH3-like" evidence="2">
    <location>
        <begin position="555"/>
        <end position="607"/>
    </location>
</feature>
<feature type="compositionally biased region" description="Basic residues" evidence="1">
    <location>
        <begin position="737"/>
        <end position="746"/>
    </location>
</feature>
<accession>A0A183AQC2</accession>
<feature type="region of interest" description="Disordered" evidence="1">
    <location>
        <begin position="322"/>
        <end position="346"/>
    </location>
</feature>
<feature type="region of interest" description="Disordered" evidence="1">
    <location>
        <begin position="191"/>
        <end position="211"/>
    </location>
</feature>
<dbReference type="Gene3D" id="2.170.260.40">
    <property type="match status" value="1"/>
</dbReference>
<dbReference type="WBParaSite" id="ECPE_0000918501-mRNA-1">
    <property type="protein sequence ID" value="ECPE_0000918501-mRNA-1"/>
    <property type="gene ID" value="ECPE_0000918501"/>
</dbReference>
<evidence type="ECO:0000259" key="3">
    <source>
        <dbReference type="Pfam" id="PF18334"/>
    </source>
</evidence>
<feature type="region of interest" description="Disordered" evidence="1">
    <location>
        <begin position="714"/>
        <end position="746"/>
    </location>
</feature>
<dbReference type="InterPro" id="IPR047008">
    <property type="entry name" value="XRN1_SH3_sf"/>
</dbReference>
<feature type="compositionally biased region" description="Polar residues" evidence="1">
    <location>
        <begin position="676"/>
        <end position="694"/>
    </location>
</feature>
<name>A0A183AQC2_9TREM</name>
<evidence type="ECO:0000313" key="5">
    <source>
        <dbReference type="Proteomes" id="UP000272942"/>
    </source>
</evidence>
<dbReference type="OrthoDB" id="372487at2759"/>
<organism evidence="6">
    <name type="scientific">Echinostoma caproni</name>
    <dbReference type="NCBI Taxonomy" id="27848"/>
    <lineage>
        <taxon>Eukaryota</taxon>
        <taxon>Metazoa</taxon>
        <taxon>Spiralia</taxon>
        <taxon>Lophotrochozoa</taxon>
        <taxon>Platyhelminthes</taxon>
        <taxon>Trematoda</taxon>
        <taxon>Digenea</taxon>
        <taxon>Plagiorchiida</taxon>
        <taxon>Echinostomata</taxon>
        <taxon>Echinostomatoidea</taxon>
        <taxon>Echinostomatidae</taxon>
        <taxon>Echinostoma</taxon>
    </lineage>
</organism>